<organism evidence="2 3">
    <name type="scientific">Desulfosoma caldarium</name>
    <dbReference type="NCBI Taxonomy" id="610254"/>
    <lineage>
        <taxon>Bacteria</taxon>
        <taxon>Pseudomonadati</taxon>
        <taxon>Thermodesulfobacteriota</taxon>
        <taxon>Syntrophobacteria</taxon>
        <taxon>Syntrophobacterales</taxon>
        <taxon>Syntrophobacteraceae</taxon>
        <taxon>Desulfosoma</taxon>
    </lineage>
</organism>
<keyword evidence="1" id="KW-0472">Membrane</keyword>
<feature type="transmembrane region" description="Helical" evidence="1">
    <location>
        <begin position="240"/>
        <end position="259"/>
    </location>
</feature>
<dbReference type="Pfam" id="PF06897">
    <property type="entry name" value="DUF1269"/>
    <property type="match status" value="1"/>
</dbReference>
<keyword evidence="1" id="KW-0812">Transmembrane</keyword>
<accession>A0A3N1VJG3</accession>
<comment type="caution">
    <text evidence="2">The sequence shown here is derived from an EMBL/GenBank/DDBJ whole genome shotgun (WGS) entry which is preliminary data.</text>
</comment>
<dbReference type="Proteomes" id="UP000276223">
    <property type="component" value="Unassembled WGS sequence"/>
</dbReference>
<evidence type="ECO:0000313" key="3">
    <source>
        <dbReference type="Proteomes" id="UP000276223"/>
    </source>
</evidence>
<dbReference type="AlphaFoldDB" id="A0A3N1VJG3"/>
<gene>
    <name evidence="2" type="ORF">EDC27_0208</name>
</gene>
<reference evidence="2 3" key="1">
    <citation type="submission" date="2018-11" db="EMBL/GenBank/DDBJ databases">
        <title>Genomic Encyclopedia of Type Strains, Phase IV (KMG-IV): sequencing the most valuable type-strain genomes for metagenomic binning, comparative biology and taxonomic classification.</title>
        <authorList>
            <person name="Goeker M."/>
        </authorList>
    </citation>
    <scope>NUCLEOTIDE SEQUENCE [LARGE SCALE GENOMIC DNA]</scope>
    <source>
        <strain evidence="2 3">DSM 22027</strain>
    </source>
</reference>
<protein>
    <submittedName>
        <fullName evidence="2">Putative membrane protein</fullName>
    </submittedName>
</protein>
<proteinExistence type="predicted"/>
<dbReference type="InterPro" id="IPR009200">
    <property type="entry name" value="DUF1269_membrane"/>
</dbReference>
<sequence>MQHVVDRFQRALGVKISPCYEALLKHHHEQLSSDPLSEPGWIPGLGNADFAVGTTQTFRSMFPDFPKDWVIIGMEGQRTIEKIGEAIDVYVALDMRDDSVHLVDSLGQSWKGADHFRDWLAHKLARALWERTHDSHLFVIGDTSEAVVQRLREELVLWHRKGAAQLEGMLLLHRDREGKLTSKHVGHVDVKETAVGAIAGLLVGSLLLHPVLGAALGSLTGAAAGSSRFSLSHMGLDDEFIQQLACAVLPGTWALVVVVRHAKIRELTETLKKVGGTVLVTSLSKRGEERLRAALAASPSDGFAE</sequence>
<name>A0A3N1VJG3_9BACT</name>
<dbReference type="EMBL" id="RJVA01000009">
    <property type="protein sequence ID" value="ROR02954.1"/>
    <property type="molecule type" value="Genomic_DNA"/>
</dbReference>
<keyword evidence="3" id="KW-1185">Reference proteome</keyword>
<evidence type="ECO:0000256" key="1">
    <source>
        <dbReference type="SAM" id="Phobius"/>
    </source>
</evidence>
<evidence type="ECO:0000313" key="2">
    <source>
        <dbReference type="EMBL" id="ROR02954.1"/>
    </source>
</evidence>
<feature type="transmembrane region" description="Helical" evidence="1">
    <location>
        <begin position="193"/>
        <end position="220"/>
    </location>
</feature>
<keyword evidence="1" id="KW-1133">Transmembrane helix</keyword>